<comment type="subcellular location">
    <subcellularLocation>
        <location evidence="1">Membrane</location>
        <topology evidence="1">Multi-pass membrane protein</topology>
    </subcellularLocation>
</comment>
<gene>
    <name evidence="7" type="ORF">HON47_03490</name>
</gene>
<accession>A0A8T5GFL7</accession>
<proteinExistence type="predicted"/>
<dbReference type="Proteomes" id="UP000722459">
    <property type="component" value="Unassembled WGS sequence"/>
</dbReference>
<dbReference type="InterPro" id="IPR002809">
    <property type="entry name" value="EMC3/TMCO1"/>
</dbReference>
<feature type="coiled-coil region" evidence="5">
    <location>
        <begin position="8"/>
        <end position="38"/>
    </location>
</feature>
<evidence type="ECO:0000313" key="8">
    <source>
        <dbReference type="Proteomes" id="UP000722459"/>
    </source>
</evidence>
<evidence type="ECO:0000256" key="6">
    <source>
        <dbReference type="SAM" id="Phobius"/>
    </source>
</evidence>
<feature type="transmembrane region" description="Helical" evidence="6">
    <location>
        <begin position="120"/>
        <end position="137"/>
    </location>
</feature>
<keyword evidence="4 6" id="KW-0472">Membrane</keyword>
<dbReference type="Pfam" id="PF01956">
    <property type="entry name" value="EMC3_TMCO1"/>
    <property type="match status" value="1"/>
</dbReference>
<evidence type="ECO:0000313" key="7">
    <source>
        <dbReference type="EMBL" id="MBT4870610.1"/>
    </source>
</evidence>
<reference evidence="7" key="1">
    <citation type="journal article" date="2021" name="ISME J.">
        <title>Mercury methylation by metabolically versatile and cosmopolitan marine bacteria.</title>
        <authorList>
            <person name="Lin H."/>
            <person name="Ascher D.B."/>
            <person name="Myung Y."/>
            <person name="Lamborg C.H."/>
            <person name="Hallam S.J."/>
            <person name="Gionfriddo C.M."/>
            <person name="Holt K.E."/>
            <person name="Moreau J.W."/>
        </authorList>
    </citation>
    <scope>NUCLEOTIDE SEQUENCE</scope>
    <source>
        <strain evidence="7">SI075_bin30</strain>
    </source>
</reference>
<keyword evidence="5" id="KW-0175">Coiled coil</keyword>
<name>A0A8T5GFL7_9ARCH</name>
<dbReference type="GO" id="GO:0016020">
    <property type="term" value="C:membrane"/>
    <property type="evidence" value="ECO:0007669"/>
    <property type="project" value="UniProtKB-SubCell"/>
</dbReference>
<protein>
    <submittedName>
        <fullName evidence="7">DUF106 domain-containing protein</fullName>
    </submittedName>
</protein>
<dbReference type="AlphaFoldDB" id="A0A8T5GFL7"/>
<evidence type="ECO:0000256" key="2">
    <source>
        <dbReference type="ARBA" id="ARBA00022692"/>
    </source>
</evidence>
<evidence type="ECO:0000256" key="3">
    <source>
        <dbReference type="ARBA" id="ARBA00022989"/>
    </source>
</evidence>
<keyword evidence="3 6" id="KW-1133">Transmembrane helix</keyword>
<organism evidence="7 8">
    <name type="scientific">Candidatus Iainarchaeum sp</name>
    <dbReference type="NCBI Taxonomy" id="3101447"/>
    <lineage>
        <taxon>Archaea</taxon>
        <taxon>Candidatus Iainarchaeota</taxon>
        <taxon>Candidatus Iainarchaeia</taxon>
        <taxon>Candidatus Iainarchaeales</taxon>
        <taxon>Candidatus Iainarchaeaceae</taxon>
        <taxon>Candidatus Iainarchaeum</taxon>
    </lineage>
</organism>
<evidence type="ECO:0000256" key="4">
    <source>
        <dbReference type="ARBA" id="ARBA00023136"/>
    </source>
</evidence>
<dbReference type="EMBL" id="JABJNZ010000046">
    <property type="protein sequence ID" value="MBT4870610.1"/>
    <property type="molecule type" value="Genomic_DNA"/>
</dbReference>
<keyword evidence="2 6" id="KW-0812">Transmembrane</keyword>
<evidence type="ECO:0000256" key="5">
    <source>
        <dbReference type="SAM" id="Coils"/>
    </source>
</evidence>
<evidence type="ECO:0000256" key="1">
    <source>
        <dbReference type="ARBA" id="ARBA00004141"/>
    </source>
</evidence>
<sequence length="163" mass="19097">MVIVSKMLQNKFLDKDKMKRNKERMKKKQAKIKLLMKDDKKEEAGELQKEIMADTMEMMKGTQKMMVVSLPLIIVYFILGALYAGVTFESLFAIPTFTWYGFIPFPDGGFSIMTGWRRAYFVYYFGWFIIIGIIMKVKEKIIDSEIKDKSKWKGKEEKSEING</sequence>
<comment type="caution">
    <text evidence="7">The sequence shown here is derived from an EMBL/GenBank/DDBJ whole genome shotgun (WGS) entry which is preliminary data.</text>
</comment>